<feature type="compositionally biased region" description="Basic residues" evidence="1">
    <location>
        <begin position="7"/>
        <end position="20"/>
    </location>
</feature>
<sequence length="175" mass="20457">MANPKRPTSKKSKPTKKPSKKQAVNPNPDRFVDAHAHELMGSTYAKRKPLYEREVILSEFWDTIIPTQFESRGWVSFLTDVVSPYENMVKEFFVNVHDIDDKLFSFYSYLRGQKFQVTPELVARIVELPRVSHPTYPYWKSRFPSFDFIALLLFGFPRRYRGSTLDTVISLLSIT</sequence>
<proteinExistence type="predicted"/>
<evidence type="ECO:0000313" key="3">
    <source>
        <dbReference type="Proteomes" id="UP000516437"/>
    </source>
</evidence>
<dbReference type="AlphaFoldDB" id="A0A6A1USX8"/>
<accession>A0A6A1USX8</accession>
<protein>
    <recommendedName>
        <fullName evidence="4">Transposase</fullName>
    </recommendedName>
</protein>
<dbReference type="OrthoDB" id="1835415at2759"/>
<organism evidence="2 3">
    <name type="scientific">Morella rubra</name>
    <name type="common">Chinese bayberry</name>
    <dbReference type="NCBI Taxonomy" id="262757"/>
    <lineage>
        <taxon>Eukaryota</taxon>
        <taxon>Viridiplantae</taxon>
        <taxon>Streptophyta</taxon>
        <taxon>Embryophyta</taxon>
        <taxon>Tracheophyta</taxon>
        <taxon>Spermatophyta</taxon>
        <taxon>Magnoliopsida</taxon>
        <taxon>eudicotyledons</taxon>
        <taxon>Gunneridae</taxon>
        <taxon>Pentapetalae</taxon>
        <taxon>rosids</taxon>
        <taxon>fabids</taxon>
        <taxon>Fagales</taxon>
        <taxon>Myricaceae</taxon>
        <taxon>Morella</taxon>
    </lineage>
</organism>
<gene>
    <name evidence="2" type="ORF">CJ030_MR8G000562</name>
</gene>
<comment type="caution">
    <text evidence="2">The sequence shown here is derived from an EMBL/GenBank/DDBJ whole genome shotgun (WGS) entry which is preliminary data.</text>
</comment>
<dbReference type="Proteomes" id="UP000516437">
    <property type="component" value="Chromosome 8"/>
</dbReference>
<feature type="region of interest" description="Disordered" evidence="1">
    <location>
        <begin position="1"/>
        <end position="29"/>
    </location>
</feature>
<evidence type="ECO:0000313" key="2">
    <source>
        <dbReference type="EMBL" id="KAB1203413.1"/>
    </source>
</evidence>
<evidence type="ECO:0008006" key="4">
    <source>
        <dbReference type="Google" id="ProtNLM"/>
    </source>
</evidence>
<evidence type="ECO:0000256" key="1">
    <source>
        <dbReference type="SAM" id="MobiDB-lite"/>
    </source>
</evidence>
<keyword evidence="3" id="KW-1185">Reference proteome</keyword>
<name>A0A6A1USX8_9ROSI</name>
<reference evidence="2 3" key="1">
    <citation type="journal article" date="2019" name="Plant Biotechnol. J.">
        <title>The red bayberry genome and genetic basis of sex determination.</title>
        <authorList>
            <person name="Jia H.M."/>
            <person name="Jia H.J."/>
            <person name="Cai Q.L."/>
            <person name="Wang Y."/>
            <person name="Zhao H.B."/>
            <person name="Yang W.F."/>
            <person name="Wang G.Y."/>
            <person name="Li Y.H."/>
            <person name="Zhan D.L."/>
            <person name="Shen Y.T."/>
            <person name="Niu Q.F."/>
            <person name="Chang L."/>
            <person name="Qiu J."/>
            <person name="Zhao L."/>
            <person name="Xie H.B."/>
            <person name="Fu W.Y."/>
            <person name="Jin J."/>
            <person name="Li X.W."/>
            <person name="Jiao Y."/>
            <person name="Zhou C.C."/>
            <person name="Tu T."/>
            <person name="Chai C.Y."/>
            <person name="Gao J.L."/>
            <person name="Fan L.J."/>
            <person name="van de Weg E."/>
            <person name="Wang J.Y."/>
            <person name="Gao Z.S."/>
        </authorList>
    </citation>
    <scope>NUCLEOTIDE SEQUENCE [LARGE SCALE GENOMIC DNA]</scope>
    <source>
        <tissue evidence="2">Leaves</tissue>
    </source>
</reference>
<dbReference type="EMBL" id="RXIC02000026">
    <property type="protein sequence ID" value="KAB1203413.1"/>
    <property type="molecule type" value="Genomic_DNA"/>
</dbReference>